<evidence type="ECO:0000313" key="2">
    <source>
        <dbReference type="Proteomes" id="UP001151018"/>
    </source>
</evidence>
<evidence type="ECO:0000313" key="1">
    <source>
        <dbReference type="EMBL" id="MCZ7938477.1"/>
    </source>
</evidence>
<gene>
    <name evidence="1" type="ORF">O9X88_13040</name>
</gene>
<comment type="caution">
    <text evidence="1">The sequence shown here is derived from an EMBL/GenBank/DDBJ whole genome shotgun (WGS) entry which is preliminary data.</text>
</comment>
<dbReference type="AlphaFoldDB" id="A0A9X3KPC1"/>
<sequence length="121" mass="13537">MNADQLHILQHSLGLDEYGRGTFYRNHFVTGEGSADHFNCVALVEAGYMGVRKRHPLAGGDDAFWVTEAGKRAVREHSPTPPKLTRGQQRYRDWLDCDGSMSFIEYVKLKSAQRRQAGGAA</sequence>
<dbReference type="EMBL" id="JAPZLR010000008">
    <property type="protein sequence ID" value="MCZ7938477.1"/>
    <property type="molecule type" value="Genomic_DNA"/>
</dbReference>
<organism evidence="1 2">
    <name type="scientific">Agrobacterium salinitolerans</name>
    <dbReference type="NCBI Taxonomy" id="1183413"/>
    <lineage>
        <taxon>Bacteria</taxon>
        <taxon>Pseudomonadati</taxon>
        <taxon>Pseudomonadota</taxon>
        <taxon>Alphaproteobacteria</taxon>
        <taxon>Hyphomicrobiales</taxon>
        <taxon>Rhizobiaceae</taxon>
        <taxon>Rhizobium/Agrobacterium group</taxon>
        <taxon>Agrobacterium</taxon>
    </lineage>
</organism>
<dbReference type="Proteomes" id="UP001151018">
    <property type="component" value="Unassembled WGS sequence"/>
</dbReference>
<reference evidence="1" key="1">
    <citation type="submission" date="2022-12" db="EMBL/GenBank/DDBJ databases">
        <title>Draft genome sequences of 22 rhizogenic Agrobacterium biovar 1 strains, the causative agent of hairy root disease.</title>
        <authorList>
            <person name="Kim N."/>
            <person name="Vargas P."/>
            <person name="Rediers H."/>
        </authorList>
    </citation>
    <scope>NUCLEOTIDE SEQUENCE</scope>
    <source>
        <strain evidence="1">ST15.13.006</strain>
    </source>
</reference>
<protein>
    <submittedName>
        <fullName evidence="1">Uncharacterized protein</fullName>
    </submittedName>
</protein>
<accession>A0A9X3KPC1</accession>
<name>A0A9X3KPC1_9HYPH</name>
<dbReference type="RefSeq" id="WP_269835022.1">
    <property type="nucleotide sequence ID" value="NZ_JAPZLR010000008.1"/>
</dbReference>
<proteinExistence type="predicted"/>